<dbReference type="Proteomes" id="UP000078555">
    <property type="component" value="Unassembled WGS sequence"/>
</dbReference>
<reference evidence="3 4" key="2">
    <citation type="submission" date="2016-05" db="EMBL/GenBank/DDBJ databases">
        <authorList>
            <person name="Naeem Raeece"/>
        </authorList>
    </citation>
    <scope>NUCLEOTIDE SEQUENCE [LARGE SCALE GENOMIC DNA]</scope>
</reference>
<name>A0A1A8ZQE7_PLAOA</name>
<sequence length="79" mass="8802">MFQLLLPRGKHLQYAPLTVGFICKNGMVFFSSSSGKGGINASTNFCIERAGEAEKIEIIKEARKSEAKKGRKREKRKNA</sequence>
<dbReference type="EMBL" id="FLRD01000138">
    <property type="protein sequence ID" value="SBT46084.1"/>
    <property type="molecule type" value="Genomic_DNA"/>
</dbReference>
<dbReference type="Proteomes" id="UP000078550">
    <property type="component" value="Unassembled WGS sequence"/>
</dbReference>
<protein>
    <submittedName>
        <fullName evidence="1">Uncharacterized protein</fullName>
    </submittedName>
</protein>
<organism evidence="1 4">
    <name type="scientific">Plasmodium ovale wallikeri</name>
    <dbReference type="NCBI Taxonomy" id="864142"/>
    <lineage>
        <taxon>Eukaryota</taxon>
        <taxon>Sar</taxon>
        <taxon>Alveolata</taxon>
        <taxon>Apicomplexa</taxon>
        <taxon>Aconoidasida</taxon>
        <taxon>Haemosporida</taxon>
        <taxon>Plasmodiidae</taxon>
        <taxon>Plasmodium</taxon>
        <taxon>Plasmodium (Plasmodium)</taxon>
    </lineage>
</organism>
<dbReference type="EMBL" id="FLRE01000184">
    <property type="protein sequence ID" value="SBT46629.1"/>
    <property type="molecule type" value="Genomic_DNA"/>
</dbReference>
<proteinExistence type="predicted"/>
<evidence type="ECO:0000313" key="3">
    <source>
        <dbReference type="Proteomes" id="UP000078550"/>
    </source>
</evidence>
<reference evidence="1" key="1">
    <citation type="submission" date="2016-05" db="EMBL/GenBank/DDBJ databases">
        <authorList>
            <person name="Lavstsen T."/>
            <person name="Jespersen J.S."/>
        </authorList>
    </citation>
    <scope>NUCLEOTIDE SEQUENCE [LARGE SCALE GENOMIC DNA]</scope>
</reference>
<evidence type="ECO:0000313" key="1">
    <source>
        <dbReference type="EMBL" id="SBT46084.1"/>
    </source>
</evidence>
<evidence type="ECO:0000313" key="2">
    <source>
        <dbReference type="EMBL" id="SBT46629.1"/>
    </source>
</evidence>
<evidence type="ECO:0000313" key="4">
    <source>
        <dbReference type="Proteomes" id="UP000078555"/>
    </source>
</evidence>
<dbReference type="AlphaFoldDB" id="A0A1A8ZQE7"/>
<accession>A0A1A8ZQE7</accession>
<keyword evidence="4" id="KW-1185">Reference proteome</keyword>
<gene>
    <name evidence="1" type="ORF">POVWA1_053120</name>
    <name evidence="2" type="ORF">POVWA2_052390</name>
</gene>